<keyword evidence="2" id="KW-1185">Reference proteome</keyword>
<dbReference type="PANTHER" id="PTHR35100">
    <property type="entry name" value="FOLD PROTEIN"/>
    <property type="match status" value="1"/>
</dbReference>
<sequence>MGALNGRNPSALLDGLYGVQLGRPSQPARSEDEVLLTTGVESTCPQKRGTTQQRLLIGRLWQQRPSCLKPIHCSITCDKHAGETIANVVTSLPFIVLGLQTPRQGTSLILKPDASLKNLNTAIYANSLVGVGIASSLYHSSKGEIRKFLRWADYTMIATTTLVIHHILALSITIVVRLSGFAHHYNYVFHQCLSRALRNENPRLLTAASALLLPFQPLMVSAVHTGLMEASNANDPACLFQKTSMIYRTIVWKSNFLRSQVSFARRASSEPELKMAHNLHKMSSLLGGALFIADDYFPETPYIHAAWHLAAAIGVGTCNKLLE</sequence>
<evidence type="ECO:0000313" key="2">
    <source>
        <dbReference type="Proteomes" id="UP001341281"/>
    </source>
</evidence>
<evidence type="ECO:0000313" key="1">
    <source>
        <dbReference type="EMBL" id="WVZ64928.1"/>
    </source>
</evidence>
<accession>A0AAQ3T140</accession>
<dbReference type="PANTHER" id="PTHR35100:SF3">
    <property type="entry name" value="PGG DOMAIN-CONTAINING PROTEIN"/>
    <property type="match status" value="1"/>
</dbReference>
<dbReference type="AlphaFoldDB" id="A0AAQ3T140"/>
<dbReference type="Proteomes" id="UP001341281">
    <property type="component" value="Chromosome 03"/>
</dbReference>
<reference evidence="1 2" key="1">
    <citation type="submission" date="2024-02" db="EMBL/GenBank/DDBJ databases">
        <title>High-quality chromosome-scale genome assembly of Pensacola bahiagrass (Paspalum notatum Flugge var. saurae).</title>
        <authorList>
            <person name="Vega J.M."/>
            <person name="Podio M."/>
            <person name="Orjuela J."/>
            <person name="Siena L.A."/>
            <person name="Pessino S.C."/>
            <person name="Combes M.C."/>
            <person name="Mariac C."/>
            <person name="Albertini E."/>
            <person name="Pupilli F."/>
            <person name="Ortiz J.P.A."/>
            <person name="Leblanc O."/>
        </authorList>
    </citation>
    <scope>NUCLEOTIDE SEQUENCE [LARGE SCALE GENOMIC DNA]</scope>
    <source>
        <strain evidence="1">R1</strain>
        <tissue evidence="1">Leaf</tissue>
    </source>
</reference>
<protein>
    <submittedName>
        <fullName evidence="1">Uncharacterized protein</fullName>
    </submittedName>
</protein>
<dbReference type="EMBL" id="CP144747">
    <property type="protein sequence ID" value="WVZ64928.1"/>
    <property type="molecule type" value="Genomic_DNA"/>
</dbReference>
<proteinExistence type="predicted"/>
<organism evidence="1 2">
    <name type="scientific">Paspalum notatum var. saurae</name>
    <dbReference type="NCBI Taxonomy" id="547442"/>
    <lineage>
        <taxon>Eukaryota</taxon>
        <taxon>Viridiplantae</taxon>
        <taxon>Streptophyta</taxon>
        <taxon>Embryophyta</taxon>
        <taxon>Tracheophyta</taxon>
        <taxon>Spermatophyta</taxon>
        <taxon>Magnoliopsida</taxon>
        <taxon>Liliopsida</taxon>
        <taxon>Poales</taxon>
        <taxon>Poaceae</taxon>
        <taxon>PACMAD clade</taxon>
        <taxon>Panicoideae</taxon>
        <taxon>Andropogonodae</taxon>
        <taxon>Paspaleae</taxon>
        <taxon>Paspalinae</taxon>
        <taxon>Paspalum</taxon>
    </lineage>
</organism>
<name>A0AAQ3T140_PASNO</name>
<gene>
    <name evidence="1" type="ORF">U9M48_014371</name>
</gene>